<dbReference type="PIRSF" id="PIRSF016624">
    <property type="entry name" value="Mu_prophg_I"/>
    <property type="match status" value="1"/>
</dbReference>
<dbReference type="AlphaFoldDB" id="A0A212KBT2"/>
<protein>
    <submittedName>
        <fullName evidence="1">Mu-like prophage I protein</fullName>
    </submittedName>
</protein>
<accession>A0A212KBT2</accession>
<gene>
    <name evidence="1" type="ORF">KL86APRO_12534</name>
</gene>
<dbReference type="EMBL" id="FLUO01000001">
    <property type="protein sequence ID" value="SBW09179.1"/>
    <property type="molecule type" value="Genomic_DNA"/>
</dbReference>
<name>A0A212KBT2_9PROT</name>
<dbReference type="InterPro" id="IPR012106">
    <property type="entry name" value="Phage_Mu_Gp1"/>
</dbReference>
<organism evidence="1">
    <name type="scientific">uncultured Alphaproteobacteria bacterium</name>
    <dbReference type="NCBI Taxonomy" id="91750"/>
    <lineage>
        <taxon>Bacteria</taxon>
        <taxon>Pseudomonadati</taxon>
        <taxon>Pseudomonadota</taxon>
        <taxon>Alphaproteobacteria</taxon>
        <taxon>environmental samples</taxon>
    </lineage>
</organism>
<dbReference type="Pfam" id="PF10123">
    <property type="entry name" value="Mu-like_Pro"/>
    <property type="match status" value="1"/>
</dbReference>
<reference evidence="1" key="1">
    <citation type="submission" date="2016-04" db="EMBL/GenBank/DDBJ databases">
        <authorList>
            <person name="Evans L.H."/>
            <person name="Alamgir A."/>
            <person name="Owens N."/>
            <person name="Weber N.D."/>
            <person name="Virtaneva K."/>
            <person name="Barbian K."/>
            <person name="Babar A."/>
            <person name="Rosenke K."/>
        </authorList>
    </citation>
    <scope>NUCLEOTIDE SEQUENCE</scope>
    <source>
        <strain evidence="1">86</strain>
    </source>
</reference>
<proteinExistence type="predicted"/>
<sequence>MAAMQTARTHIVVALNVAQSLPLDAPPEWIELIPSGPAVRGRDGRAWLNDQPEGVVAHFAGLGRSLTIDWEHASEIKSPKGERAPAAGHVEAVEQRDGGAIWGRVNWTPQGGEDVRTGAYRYISPVLLYDKNSGRIVGLASAGLVHDPNLGLRALNSHSQPEKPMDLTKIYEALGLVDGANEEQILSAVNKLKTDLGVAANKAETPDLARFVPRADYDQVVARAANAEQTLKDAGAKALAAEIDTVIKIALADGKIAPASEDYYRAQCRKEGGIEEFRKFVAVAPKIVDGAPLAAGKPPADKGALSDAERAVCRQMGVSEDQYLKSKEAN</sequence>
<evidence type="ECO:0000313" key="1">
    <source>
        <dbReference type="EMBL" id="SBW09179.1"/>
    </source>
</evidence>